<evidence type="ECO:0000256" key="8">
    <source>
        <dbReference type="ARBA" id="ARBA00031423"/>
    </source>
</evidence>
<dbReference type="GO" id="GO:0004134">
    <property type="term" value="F:4-alpha-glucanotransferase activity"/>
    <property type="evidence" value="ECO:0007669"/>
    <property type="project" value="UniProtKB-EC"/>
</dbReference>
<gene>
    <name evidence="11" type="primary">malQ</name>
    <name evidence="11" type="ORF">ACFFGY_10060</name>
</gene>
<dbReference type="PANTHER" id="PTHR32438">
    <property type="entry name" value="4-ALPHA-GLUCANOTRANSFERASE DPE1, CHLOROPLASTIC/AMYLOPLASTIC"/>
    <property type="match status" value="1"/>
</dbReference>
<organism evidence="11 12">
    <name type="scientific">Roseomonas elaeocarpi</name>
    <dbReference type="NCBI Taxonomy" id="907779"/>
    <lineage>
        <taxon>Bacteria</taxon>
        <taxon>Pseudomonadati</taxon>
        <taxon>Pseudomonadota</taxon>
        <taxon>Alphaproteobacteria</taxon>
        <taxon>Acetobacterales</taxon>
        <taxon>Roseomonadaceae</taxon>
        <taxon>Roseomonas</taxon>
    </lineage>
</organism>
<comment type="similarity">
    <text evidence="2 10">Belongs to the disproportionating enzyme family.</text>
</comment>
<dbReference type="Pfam" id="PF02446">
    <property type="entry name" value="Glyco_hydro_77"/>
    <property type="match status" value="1"/>
</dbReference>
<keyword evidence="6 10" id="KW-0808">Transferase</keyword>
<keyword evidence="12" id="KW-1185">Reference proteome</keyword>
<evidence type="ECO:0000256" key="10">
    <source>
        <dbReference type="RuleBase" id="RU361207"/>
    </source>
</evidence>
<name>A0ABV6JS93_9PROT</name>
<dbReference type="Proteomes" id="UP001589865">
    <property type="component" value="Unassembled WGS sequence"/>
</dbReference>
<evidence type="ECO:0000256" key="5">
    <source>
        <dbReference type="ARBA" id="ARBA00022676"/>
    </source>
</evidence>
<dbReference type="NCBIfam" id="TIGR00217">
    <property type="entry name" value="malQ"/>
    <property type="match status" value="1"/>
</dbReference>
<evidence type="ECO:0000256" key="1">
    <source>
        <dbReference type="ARBA" id="ARBA00000439"/>
    </source>
</evidence>
<comment type="caution">
    <text evidence="11">The sequence shown here is derived from an EMBL/GenBank/DDBJ whole genome shotgun (WGS) entry which is preliminary data.</text>
</comment>
<dbReference type="EC" id="2.4.1.25" evidence="3 10"/>
<evidence type="ECO:0000256" key="3">
    <source>
        <dbReference type="ARBA" id="ARBA00012560"/>
    </source>
</evidence>
<sequence length="700" mass="76198">MSDPSPADRDLLALAEDAGVAAEWQDARGELKRTEPEVIRTVLTALGLPSNDAAAIRDSRERLRQAAELPPLCTAAANRPVLLGVPGTPEFTITQEDGQTVSGRAEREGALLRLAVQLPPGYHRLQLGDRDTTLAVAPDRCFSVADARRRGDRDARPRDNRPWGLSVQLYGLRREGDGGVGDFTALAQFARAAATKGADALAISPVHAQFSADPDRFSPYAPSSRLFLNVLHADPAAALGEVPFRAALTATGLGERYAALQSTELVDWPEVARTRLAIFRSLFDHFTHDADFERFRAEGGEALESHARFEALHAHLIARDPEHWEWRDWPAQFRDPAGPAVAEFARDHAREVGFHVFLQWLADRGLADAQRAATEAGARIGLIADLAVGTDRGGSHSWSRQRETLQGLTVGAPPDIFSPLGQSWGITAFSPLGLKGGGYGAFLEMLRASMRHAGGIRIDHAMGLQRLWVVPDGAEAKDGAYVQFPSDDMFRLVALESQRHEAVVVGEDLGTVPEGFRDRLDNISMLGMRVLWFEQDEDKNFTPPASWSANAAAMTTTHDLPTAAGWWCGNDIDWRAKLHLLGKGNDGSEQREEREHDRENLWRSLLSSGAADGPMPAPDDAATIADAAVAHVGLAACDLALLPMEDALGLVEQPNLPGTTDEHPNWRRRLPAVAAEVLDLPDCDRRLGRFAAGRHGENRT</sequence>
<dbReference type="PANTHER" id="PTHR32438:SF5">
    <property type="entry name" value="4-ALPHA-GLUCANOTRANSFERASE DPE1, CHLOROPLASTIC_AMYLOPLASTIC"/>
    <property type="match status" value="1"/>
</dbReference>
<reference evidence="11 12" key="1">
    <citation type="submission" date="2024-09" db="EMBL/GenBank/DDBJ databases">
        <authorList>
            <person name="Sun Q."/>
            <person name="Mori K."/>
        </authorList>
    </citation>
    <scope>NUCLEOTIDE SEQUENCE [LARGE SCALE GENOMIC DNA]</scope>
    <source>
        <strain evidence="11 12">TBRC 5777</strain>
    </source>
</reference>
<keyword evidence="5 10" id="KW-0328">Glycosyltransferase</keyword>
<evidence type="ECO:0000256" key="2">
    <source>
        <dbReference type="ARBA" id="ARBA00005684"/>
    </source>
</evidence>
<comment type="catalytic activity">
    <reaction evidence="1 10">
        <text>Transfers a segment of a (1-&gt;4)-alpha-D-glucan to a new position in an acceptor, which may be glucose or a (1-&gt;4)-alpha-D-glucan.</text>
        <dbReference type="EC" id="2.4.1.25"/>
    </reaction>
</comment>
<evidence type="ECO:0000313" key="12">
    <source>
        <dbReference type="Proteomes" id="UP001589865"/>
    </source>
</evidence>
<evidence type="ECO:0000313" key="11">
    <source>
        <dbReference type="EMBL" id="MFC0408593.1"/>
    </source>
</evidence>
<keyword evidence="7 10" id="KW-0119">Carbohydrate metabolism</keyword>
<evidence type="ECO:0000256" key="7">
    <source>
        <dbReference type="ARBA" id="ARBA00023277"/>
    </source>
</evidence>
<dbReference type="InterPro" id="IPR017853">
    <property type="entry name" value="GH"/>
</dbReference>
<dbReference type="Gene3D" id="3.20.20.80">
    <property type="entry name" value="Glycosidases"/>
    <property type="match status" value="1"/>
</dbReference>
<accession>A0ABV6JS93</accession>
<proteinExistence type="inferred from homology"/>
<evidence type="ECO:0000256" key="4">
    <source>
        <dbReference type="ARBA" id="ARBA00020295"/>
    </source>
</evidence>
<protein>
    <recommendedName>
        <fullName evidence="4 10">4-alpha-glucanotransferase</fullName>
        <ecNumber evidence="3 10">2.4.1.25</ecNumber>
    </recommendedName>
    <alternativeName>
        <fullName evidence="8 10">Amylomaltase</fullName>
    </alternativeName>
    <alternativeName>
        <fullName evidence="9 10">Disproportionating enzyme</fullName>
    </alternativeName>
</protein>
<dbReference type="InterPro" id="IPR003385">
    <property type="entry name" value="Glyco_hydro_77"/>
</dbReference>
<evidence type="ECO:0000256" key="6">
    <source>
        <dbReference type="ARBA" id="ARBA00022679"/>
    </source>
</evidence>
<dbReference type="SUPFAM" id="SSF51445">
    <property type="entry name" value="(Trans)glycosidases"/>
    <property type="match status" value="1"/>
</dbReference>
<dbReference type="RefSeq" id="WP_377044344.1">
    <property type="nucleotide sequence ID" value="NZ_JBHLUN010000006.1"/>
</dbReference>
<evidence type="ECO:0000256" key="9">
    <source>
        <dbReference type="ARBA" id="ARBA00031501"/>
    </source>
</evidence>
<dbReference type="EMBL" id="JBHLUN010000006">
    <property type="protein sequence ID" value="MFC0408593.1"/>
    <property type="molecule type" value="Genomic_DNA"/>
</dbReference>